<accession>A0A7W8HWU1</accession>
<evidence type="ECO:0000256" key="5">
    <source>
        <dbReference type="SAM" id="MobiDB-lite"/>
    </source>
</evidence>
<keyword evidence="2" id="KW-0479">Metal-binding</keyword>
<evidence type="ECO:0000313" key="8">
    <source>
        <dbReference type="Proteomes" id="UP000566663"/>
    </source>
</evidence>
<evidence type="ECO:0000256" key="3">
    <source>
        <dbReference type="ARBA" id="ARBA00022801"/>
    </source>
</evidence>
<dbReference type="Pfam" id="PF00293">
    <property type="entry name" value="NUDIX"/>
    <property type="match status" value="1"/>
</dbReference>
<name>A0A7W8HWU1_9CAUL</name>
<keyword evidence="4" id="KW-0460">Magnesium</keyword>
<proteinExistence type="predicted"/>
<evidence type="ECO:0000313" key="7">
    <source>
        <dbReference type="EMBL" id="MBB5291378.1"/>
    </source>
</evidence>
<dbReference type="PANTHER" id="PTHR12629:SF0">
    <property type="entry name" value="DIPHOSPHOINOSITOL-POLYPHOSPHATE DIPHOSPHATASE"/>
    <property type="match status" value="1"/>
</dbReference>
<reference evidence="7 8" key="1">
    <citation type="submission" date="2020-08" db="EMBL/GenBank/DDBJ databases">
        <title>Genomic Encyclopedia of Type Strains, Phase IV (KMG-IV): sequencing the most valuable type-strain genomes for metagenomic binning, comparative biology and taxonomic classification.</title>
        <authorList>
            <person name="Goeker M."/>
        </authorList>
    </citation>
    <scope>NUCLEOTIDE SEQUENCE [LARGE SCALE GENOMIC DNA]</scope>
    <source>
        <strain evidence="7 8">DSM 25335</strain>
    </source>
</reference>
<dbReference type="GO" id="GO:0005737">
    <property type="term" value="C:cytoplasm"/>
    <property type="evidence" value="ECO:0007669"/>
    <property type="project" value="TreeGrafter"/>
</dbReference>
<feature type="region of interest" description="Disordered" evidence="5">
    <location>
        <begin position="13"/>
        <end position="46"/>
    </location>
</feature>
<dbReference type="PROSITE" id="PS51462">
    <property type="entry name" value="NUDIX"/>
    <property type="match status" value="1"/>
</dbReference>
<dbReference type="PANTHER" id="PTHR12629">
    <property type="entry name" value="DIPHOSPHOINOSITOL POLYPHOSPHATE PHOSPHOHYDROLASE"/>
    <property type="match status" value="1"/>
</dbReference>
<keyword evidence="3" id="KW-0378">Hydrolase</keyword>
<feature type="domain" description="Nudix hydrolase" evidence="6">
    <location>
        <begin position="49"/>
        <end position="181"/>
    </location>
</feature>
<dbReference type="AlphaFoldDB" id="A0A7W8HWU1"/>
<dbReference type="GO" id="GO:0016462">
    <property type="term" value="F:pyrophosphatase activity"/>
    <property type="evidence" value="ECO:0007669"/>
    <property type="project" value="InterPro"/>
</dbReference>
<evidence type="ECO:0000259" key="6">
    <source>
        <dbReference type="PROSITE" id="PS51462"/>
    </source>
</evidence>
<dbReference type="GO" id="GO:0046872">
    <property type="term" value="F:metal ion binding"/>
    <property type="evidence" value="ECO:0007669"/>
    <property type="project" value="UniProtKB-KW"/>
</dbReference>
<protein>
    <submittedName>
        <fullName evidence="7">8-oxo-dGTP pyrophosphatase MutT (NUDIX family)</fullName>
    </submittedName>
</protein>
<dbReference type="Gene3D" id="3.90.79.10">
    <property type="entry name" value="Nucleoside Triphosphate Pyrophosphohydrolase"/>
    <property type="match status" value="1"/>
</dbReference>
<evidence type="ECO:0000256" key="2">
    <source>
        <dbReference type="ARBA" id="ARBA00022723"/>
    </source>
</evidence>
<dbReference type="SUPFAM" id="SSF55811">
    <property type="entry name" value="Nudix"/>
    <property type="match status" value="1"/>
</dbReference>
<dbReference type="InterPro" id="IPR000086">
    <property type="entry name" value="NUDIX_hydrolase_dom"/>
</dbReference>
<comment type="caution">
    <text evidence="7">The sequence shown here is derived from an EMBL/GenBank/DDBJ whole genome shotgun (WGS) entry which is preliminary data.</text>
</comment>
<dbReference type="InterPro" id="IPR047198">
    <property type="entry name" value="DDP-like_NUDIX"/>
</dbReference>
<sequence length="182" mass="20895">MLRWLRALLSRNSASAKRAPVPDNRENAGAPATPSRKKRHPRDTRIQTAERRQVAALPWRRERTGVEILLITSRETRRWVTPKGGRMSGKTDAEAAAQEALEEAGVEGVIADRPLGSFRYLKVLKRRASRWCVVDVYDLEVGVERSDWKERAERERVWVSRDEAARMVDEPDLRRLIAAFEP</sequence>
<comment type="cofactor">
    <cofactor evidence="1">
        <name>Mg(2+)</name>
        <dbReference type="ChEBI" id="CHEBI:18420"/>
    </cofactor>
</comment>
<dbReference type="EMBL" id="JACHFZ010000001">
    <property type="protein sequence ID" value="MBB5291378.1"/>
    <property type="molecule type" value="Genomic_DNA"/>
</dbReference>
<dbReference type="Proteomes" id="UP000566663">
    <property type="component" value="Unassembled WGS sequence"/>
</dbReference>
<gene>
    <name evidence="7" type="ORF">HNQ67_000874</name>
</gene>
<keyword evidence="8" id="KW-1185">Reference proteome</keyword>
<evidence type="ECO:0000256" key="1">
    <source>
        <dbReference type="ARBA" id="ARBA00001946"/>
    </source>
</evidence>
<dbReference type="CDD" id="cd04666">
    <property type="entry name" value="NUDIX_DIPP2_like_Nudt4"/>
    <property type="match status" value="1"/>
</dbReference>
<dbReference type="RefSeq" id="WP_183252654.1">
    <property type="nucleotide sequence ID" value="NZ_BAAAFF010000004.1"/>
</dbReference>
<evidence type="ECO:0000256" key="4">
    <source>
        <dbReference type="ARBA" id="ARBA00022842"/>
    </source>
</evidence>
<organism evidence="7 8">
    <name type="scientific">Brevundimonas basaltis</name>
    <dbReference type="NCBI Taxonomy" id="472166"/>
    <lineage>
        <taxon>Bacteria</taxon>
        <taxon>Pseudomonadati</taxon>
        <taxon>Pseudomonadota</taxon>
        <taxon>Alphaproteobacteria</taxon>
        <taxon>Caulobacterales</taxon>
        <taxon>Caulobacteraceae</taxon>
        <taxon>Brevundimonas</taxon>
    </lineage>
</organism>
<dbReference type="InterPro" id="IPR015797">
    <property type="entry name" value="NUDIX_hydrolase-like_dom_sf"/>
</dbReference>